<dbReference type="Proteomes" id="UP001162029">
    <property type="component" value="Unassembled WGS sequence"/>
</dbReference>
<evidence type="ECO:0000313" key="3">
    <source>
        <dbReference type="EMBL" id="CAI5730153.1"/>
    </source>
</evidence>
<evidence type="ECO:0000256" key="1">
    <source>
        <dbReference type="SAM" id="MobiDB-lite"/>
    </source>
</evidence>
<feature type="compositionally biased region" description="Polar residues" evidence="1">
    <location>
        <begin position="166"/>
        <end position="180"/>
    </location>
</feature>
<evidence type="ECO:0000313" key="4">
    <source>
        <dbReference type="Proteomes" id="UP001162029"/>
    </source>
</evidence>
<name>A0AAV0U1C4_9STRA</name>
<comment type="caution">
    <text evidence="3">The sequence shown here is derived from an EMBL/GenBank/DDBJ whole genome shotgun (WGS) entry which is preliminary data.</text>
</comment>
<evidence type="ECO:0000256" key="2">
    <source>
        <dbReference type="SAM" id="Phobius"/>
    </source>
</evidence>
<proteinExistence type="predicted"/>
<feature type="region of interest" description="Disordered" evidence="1">
    <location>
        <begin position="139"/>
        <end position="204"/>
    </location>
</feature>
<sequence length="204" mass="22040">MSTGAVIGIVVGIIAFVAIIAAIIMCIIHRRRDSEDDPLSPFELSMDKGFHPKRGDFNAQNSLNSRAMGGPAGSAMTSNTRTPPANAVAAGVDYSNYYDNTLTSPTSMNRLDSAQTDFGNNATTNGTNLWLSAMEPKDNESYLSAQESPRSSSHNSSRNSYDMSSTRNVDMDQSSIISGHSTKEIEDFPDHNDDNDSARGSYEL</sequence>
<feature type="compositionally biased region" description="Basic and acidic residues" evidence="1">
    <location>
        <begin position="181"/>
        <end position="197"/>
    </location>
</feature>
<feature type="compositionally biased region" description="Low complexity" evidence="1">
    <location>
        <begin position="148"/>
        <end position="165"/>
    </location>
</feature>
<keyword evidence="2" id="KW-0812">Transmembrane</keyword>
<keyword evidence="2" id="KW-1133">Transmembrane helix</keyword>
<feature type="transmembrane region" description="Helical" evidence="2">
    <location>
        <begin position="6"/>
        <end position="28"/>
    </location>
</feature>
<keyword evidence="2" id="KW-0472">Membrane</keyword>
<gene>
    <name evidence="3" type="ORF">PDE001_LOCUS4422</name>
</gene>
<accession>A0AAV0U1C4</accession>
<dbReference type="EMBL" id="CANTFM010000794">
    <property type="protein sequence ID" value="CAI5730153.1"/>
    <property type="molecule type" value="Genomic_DNA"/>
</dbReference>
<keyword evidence="4" id="KW-1185">Reference proteome</keyword>
<protein>
    <submittedName>
        <fullName evidence="3">Uncharacterized protein</fullName>
    </submittedName>
</protein>
<reference evidence="3" key="1">
    <citation type="submission" date="2022-12" db="EMBL/GenBank/DDBJ databases">
        <authorList>
            <person name="Webb A."/>
        </authorList>
    </citation>
    <scope>NUCLEOTIDE SEQUENCE</scope>
    <source>
        <strain evidence="3">Pd1</strain>
    </source>
</reference>
<organism evidence="3 4">
    <name type="scientific">Peronospora destructor</name>
    <dbReference type="NCBI Taxonomy" id="86335"/>
    <lineage>
        <taxon>Eukaryota</taxon>
        <taxon>Sar</taxon>
        <taxon>Stramenopiles</taxon>
        <taxon>Oomycota</taxon>
        <taxon>Peronosporomycetes</taxon>
        <taxon>Peronosporales</taxon>
        <taxon>Peronosporaceae</taxon>
        <taxon>Peronospora</taxon>
    </lineage>
</organism>
<dbReference type="AlphaFoldDB" id="A0AAV0U1C4"/>